<keyword evidence="3" id="KW-1185">Reference proteome</keyword>
<dbReference type="NCBIfam" id="TIGR01167">
    <property type="entry name" value="LPXTG_anchor"/>
    <property type="match status" value="1"/>
</dbReference>
<accession>A0A3A8ARE4</accession>
<evidence type="ECO:0000313" key="2">
    <source>
        <dbReference type="EMBL" id="RKF12445.1"/>
    </source>
</evidence>
<gene>
    <name evidence="2" type="ORF">D6850_18140</name>
</gene>
<proteinExistence type="predicted"/>
<organism evidence="2 3">
    <name type="scientific">Roseovarius spongiae</name>
    <dbReference type="NCBI Taxonomy" id="2320272"/>
    <lineage>
        <taxon>Bacteria</taxon>
        <taxon>Pseudomonadati</taxon>
        <taxon>Pseudomonadota</taxon>
        <taxon>Alphaproteobacteria</taxon>
        <taxon>Rhodobacterales</taxon>
        <taxon>Roseobacteraceae</taxon>
        <taxon>Roseovarius</taxon>
    </lineage>
</organism>
<keyword evidence="1" id="KW-1133">Transmembrane helix</keyword>
<name>A0A3A8ARE4_9RHOB</name>
<comment type="caution">
    <text evidence="2">The sequence shown here is derived from an EMBL/GenBank/DDBJ whole genome shotgun (WGS) entry which is preliminary data.</text>
</comment>
<reference evidence="2 3" key="1">
    <citation type="submission" date="2018-09" db="EMBL/GenBank/DDBJ databases">
        <title>Roseovarius spongiae sp. nov., isolated from a marine sponge.</title>
        <authorList>
            <person name="Zhuang L."/>
            <person name="Luo L."/>
        </authorList>
    </citation>
    <scope>NUCLEOTIDE SEQUENCE [LARGE SCALE GENOMIC DNA]</scope>
    <source>
        <strain evidence="2 3">HN-E21</strain>
    </source>
</reference>
<dbReference type="EMBL" id="RAPE01000008">
    <property type="protein sequence ID" value="RKF12445.1"/>
    <property type="molecule type" value="Genomic_DNA"/>
</dbReference>
<dbReference type="InterPro" id="IPR022472">
    <property type="entry name" value="VPLPA-CTERM"/>
</dbReference>
<evidence type="ECO:0000313" key="3">
    <source>
        <dbReference type="Proteomes" id="UP000281128"/>
    </source>
</evidence>
<evidence type="ECO:0000256" key="1">
    <source>
        <dbReference type="SAM" id="Phobius"/>
    </source>
</evidence>
<dbReference type="AlphaFoldDB" id="A0A3A8ARE4"/>
<protein>
    <submittedName>
        <fullName evidence="2">VPLPA-CTERM sorting domain-containing protein</fullName>
    </submittedName>
</protein>
<dbReference type="Proteomes" id="UP000281128">
    <property type="component" value="Unassembled WGS sequence"/>
</dbReference>
<keyword evidence="1" id="KW-0812">Transmembrane</keyword>
<keyword evidence="1" id="KW-0472">Membrane</keyword>
<feature type="transmembrane region" description="Helical" evidence="1">
    <location>
        <begin position="146"/>
        <end position="165"/>
    </location>
</feature>
<sequence length="172" mass="18079">MREDASDPLTEFLAWCLDIESTLGTGSAYEYEITTSPFSNSHGLDAGQLGRVADVFDANYGTLDDTDGIQAAGFQVALWNALYDTDTDAGNGAFKVLSAAAGIVTQANAYLTAAAGYTGGKQFNLTFYESTETNPKRQNLVSATPVPLPAAGFLLLGGLGGLVALRRRKRAA</sequence>
<dbReference type="NCBIfam" id="TIGR03370">
    <property type="entry name" value="VPLPA-CTERM"/>
    <property type="match status" value="1"/>
</dbReference>
<dbReference type="OrthoDB" id="7844829at2"/>